<protein>
    <submittedName>
        <fullName evidence="1">General stress protein</fullName>
    </submittedName>
</protein>
<organism evidence="1 2">
    <name type="scientific">Pandoraea horticolens</name>
    <dbReference type="NCBI Taxonomy" id="2508298"/>
    <lineage>
        <taxon>Bacteria</taxon>
        <taxon>Pseudomonadati</taxon>
        <taxon>Pseudomonadota</taxon>
        <taxon>Betaproteobacteria</taxon>
        <taxon>Burkholderiales</taxon>
        <taxon>Burkholderiaceae</taxon>
        <taxon>Pandoraea</taxon>
    </lineage>
</organism>
<name>A0A5E4T715_9BURK</name>
<proteinExistence type="predicted"/>
<evidence type="ECO:0000313" key="2">
    <source>
        <dbReference type="Proteomes" id="UP000343317"/>
    </source>
</evidence>
<accession>A0A5E4T715</accession>
<dbReference type="InterPro" id="IPR018170">
    <property type="entry name" value="Aldo/ket_reductase_CS"/>
</dbReference>
<dbReference type="RefSeq" id="WP_150619694.1">
    <property type="nucleotide sequence ID" value="NZ_CABPSM010000002.1"/>
</dbReference>
<reference evidence="1 2" key="1">
    <citation type="submission" date="2019-08" db="EMBL/GenBank/DDBJ databases">
        <authorList>
            <person name="Peeters C."/>
        </authorList>
    </citation>
    <scope>NUCLEOTIDE SEQUENCE [LARGE SCALE GENOMIC DNA]</scope>
    <source>
        <strain evidence="1 2">LMG 31112</strain>
    </source>
</reference>
<dbReference type="EMBL" id="CABPSM010000002">
    <property type="protein sequence ID" value="VVD84056.1"/>
    <property type="molecule type" value="Genomic_DNA"/>
</dbReference>
<gene>
    <name evidence="1" type="ORF">PHO31112_01269</name>
</gene>
<dbReference type="AlphaFoldDB" id="A0A5E4T715"/>
<dbReference type="GO" id="GO:0016491">
    <property type="term" value="F:oxidoreductase activity"/>
    <property type="evidence" value="ECO:0007669"/>
    <property type="project" value="InterPro"/>
</dbReference>
<dbReference type="PROSITE" id="PS00062">
    <property type="entry name" value="ALDOKETO_REDUCTASE_2"/>
    <property type="match status" value="1"/>
</dbReference>
<dbReference type="SUPFAM" id="SSF51430">
    <property type="entry name" value="NAD(P)-linked oxidoreductase"/>
    <property type="match status" value="1"/>
</dbReference>
<evidence type="ECO:0000313" key="1">
    <source>
        <dbReference type="EMBL" id="VVD84056.1"/>
    </source>
</evidence>
<dbReference type="InterPro" id="IPR036812">
    <property type="entry name" value="NAD(P)_OxRdtase_dom_sf"/>
</dbReference>
<sequence length="65" mass="6906">MGDGSDDAESTATIRHAAARSINLIDTVLVYGVFTRKGEGGRALEGLREIGRIRAIGVSNFCNIL</sequence>
<dbReference type="Proteomes" id="UP000343317">
    <property type="component" value="Unassembled WGS sequence"/>
</dbReference>
<keyword evidence="2" id="KW-1185">Reference proteome</keyword>